<organism evidence="3 4">
    <name type="scientific">Pseudaminobacter soli</name>
    <name type="common">ex Zhang et al. 2022</name>
    <dbReference type="NCBI Taxonomy" id="2831468"/>
    <lineage>
        <taxon>Bacteria</taxon>
        <taxon>Pseudomonadati</taxon>
        <taxon>Pseudomonadota</taxon>
        <taxon>Alphaproteobacteria</taxon>
        <taxon>Hyphomicrobiales</taxon>
        <taxon>Phyllobacteriaceae</taxon>
        <taxon>Pseudaminobacter</taxon>
    </lineage>
</organism>
<proteinExistence type="predicted"/>
<dbReference type="InterPro" id="IPR033456">
    <property type="entry name" value="DUF5132"/>
</dbReference>
<accession>A0A942I448</accession>
<keyword evidence="2" id="KW-0812">Transmembrane</keyword>
<keyword evidence="2" id="KW-1133">Transmembrane helix</keyword>
<evidence type="ECO:0000256" key="2">
    <source>
        <dbReference type="SAM" id="Phobius"/>
    </source>
</evidence>
<dbReference type="Proteomes" id="UP000680348">
    <property type="component" value="Unassembled WGS sequence"/>
</dbReference>
<protein>
    <submittedName>
        <fullName evidence="3">DUF5132 domain-containing protein</fullName>
    </submittedName>
</protein>
<sequence>MSVLEDMFKGGNVGTGIAVGIGAAIVAPVLMPLLRPISKAVVRAGVMAYDQGRAALADANEWTSDMIAEARSDMAGRTNGQAEQTTARRTRRESEPRGTGAATTT</sequence>
<reference evidence="3" key="1">
    <citation type="submission" date="2021-04" db="EMBL/GenBank/DDBJ databases">
        <title>Pseudaminobacter soli sp. nov., isolated from paddy soil contaminated by heavy metals.</title>
        <authorList>
            <person name="Zhang K."/>
        </authorList>
    </citation>
    <scope>NUCLEOTIDE SEQUENCE</scope>
    <source>
        <strain evidence="3">19-2017</strain>
    </source>
</reference>
<evidence type="ECO:0000313" key="4">
    <source>
        <dbReference type="Proteomes" id="UP000680348"/>
    </source>
</evidence>
<gene>
    <name evidence="3" type="ORF">KEU06_27325</name>
</gene>
<feature type="region of interest" description="Disordered" evidence="1">
    <location>
        <begin position="71"/>
        <end position="105"/>
    </location>
</feature>
<feature type="transmembrane region" description="Helical" evidence="2">
    <location>
        <begin position="12"/>
        <end position="34"/>
    </location>
</feature>
<evidence type="ECO:0000313" key="3">
    <source>
        <dbReference type="EMBL" id="MBS3652307.1"/>
    </source>
</evidence>
<keyword evidence="4" id="KW-1185">Reference proteome</keyword>
<dbReference type="Pfam" id="PF17195">
    <property type="entry name" value="DUF5132"/>
    <property type="match status" value="1"/>
</dbReference>
<comment type="caution">
    <text evidence="3">The sequence shown here is derived from an EMBL/GenBank/DDBJ whole genome shotgun (WGS) entry which is preliminary data.</text>
</comment>
<name>A0A942I448_9HYPH</name>
<evidence type="ECO:0000256" key="1">
    <source>
        <dbReference type="SAM" id="MobiDB-lite"/>
    </source>
</evidence>
<dbReference type="EMBL" id="JAGWCR010000023">
    <property type="protein sequence ID" value="MBS3652307.1"/>
    <property type="molecule type" value="Genomic_DNA"/>
</dbReference>
<keyword evidence="2" id="KW-0472">Membrane</keyword>
<dbReference type="RefSeq" id="WP_188257862.1">
    <property type="nucleotide sequence ID" value="NZ_JABVCF010000023.1"/>
</dbReference>
<dbReference type="AlphaFoldDB" id="A0A942I448"/>